<evidence type="ECO:0000259" key="2">
    <source>
        <dbReference type="Pfam" id="PF08327"/>
    </source>
</evidence>
<gene>
    <name evidence="3" type="ORF">GWK10_02050</name>
</gene>
<dbReference type="AlphaFoldDB" id="A0A6M0CPW3"/>
<dbReference type="InterPro" id="IPR013538">
    <property type="entry name" value="ASHA1/2-like_C"/>
</dbReference>
<organism evidence="3 4">
    <name type="scientific">Spongiivirga citrea</name>
    <dbReference type="NCBI Taxonomy" id="1481457"/>
    <lineage>
        <taxon>Bacteria</taxon>
        <taxon>Pseudomonadati</taxon>
        <taxon>Bacteroidota</taxon>
        <taxon>Flavobacteriia</taxon>
        <taxon>Flavobacteriales</taxon>
        <taxon>Flavobacteriaceae</taxon>
        <taxon>Spongiivirga</taxon>
    </lineage>
</organism>
<dbReference type="RefSeq" id="WP_164029231.1">
    <property type="nucleotide sequence ID" value="NZ_JAABOQ010000001.1"/>
</dbReference>
<dbReference type="Proteomes" id="UP000474296">
    <property type="component" value="Unassembled WGS sequence"/>
</dbReference>
<name>A0A6M0CPW3_9FLAO</name>
<proteinExistence type="inferred from homology"/>
<keyword evidence="4" id="KW-1185">Reference proteome</keyword>
<protein>
    <recommendedName>
        <fullName evidence="2">Activator of Hsp90 ATPase homologue 1/2-like C-terminal domain-containing protein</fullName>
    </recommendedName>
</protein>
<evidence type="ECO:0000313" key="4">
    <source>
        <dbReference type="Proteomes" id="UP000474296"/>
    </source>
</evidence>
<accession>A0A6M0CPW3</accession>
<evidence type="ECO:0000256" key="1">
    <source>
        <dbReference type="ARBA" id="ARBA00006817"/>
    </source>
</evidence>
<comment type="caution">
    <text evidence="3">The sequence shown here is derived from an EMBL/GenBank/DDBJ whole genome shotgun (WGS) entry which is preliminary data.</text>
</comment>
<dbReference type="InterPro" id="IPR023393">
    <property type="entry name" value="START-like_dom_sf"/>
</dbReference>
<comment type="similarity">
    <text evidence="1">Belongs to the AHA1 family.</text>
</comment>
<dbReference type="SUPFAM" id="SSF55961">
    <property type="entry name" value="Bet v1-like"/>
    <property type="match status" value="1"/>
</dbReference>
<sequence length="171" mass="19571">MKKLGFDSFTKKIYIKTTLEKLYWCWGTADGIASWFLRNAEYISDSGSVRVPGEFIQEGDSYTWMWHNWDTAEKGKVMAANGKDSIAWSFAGDCKVEVNMYQKGDAVLLELIQSNIPTDDKNKLDIHYGCSNGWTFWLANLKAYLEHGVLLNETEVDLRNEPLAGYEFVNM</sequence>
<reference evidence="3 4" key="1">
    <citation type="submission" date="2020-01" db="EMBL/GenBank/DDBJ databases">
        <title>Spongiivirga citrea KCTC 32990T.</title>
        <authorList>
            <person name="Wang G."/>
        </authorList>
    </citation>
    <scope>NUCLEOTIDE SEQUENCE [LARGE SCALE GENOMIC DNA]</scope>
    <source>
        <strain evidence="3 4">KCTC 32990</strain>
    </source>
</reference>
<dbReference type="CDD" id="cd07814">
    <property type="entry name" value="SRPBCC_CalC_Aha1-like"/>
    <property type="match status" value="1"/>
</dbReference>
<feature type="domain" description="Activator of Hsp90 ATPase homologue 1/2-like C-terminal" evidence="2">
    <location>
        <begin position="17"/>
        <end position="146"/>
    </location>
</feature>
<dbReference type="Gene3D" id="3.30.530.20">
    <property type="match status" value="1"/>
</dbReference>
<dbReference type="EMBL" id="JAABOQ010000001">
    <property type="protein sequence ID" value="NER15970.1"/>
    <property type="molecule type" value="Genomic_DNA"/>
</dbReference>
<dbReference type="Pfam" id="PF08327">
    <property type="entry name" value="AHSA1"/>
    <property type="match status" value="1"/>
</dbReference>
<evidence type="ECO:0000313" key="3">
    <source>
        <dbReference type="EMBL" id="NER15970.1"/>
    </source>
</evidence>